<evidence type="ECO:0000256" key="1">
    <source>
        <dbReference type="SAM" id="MobiDB-lite"/>
    </source>
</evidence>
<sequence length="107" mass="12496">MQVEPNTETKPRSQPRKLRQTSASVITMNDTRDSPFFRSNVAITVLVRLSVKPKRKPLFYVPDSVFRVPYRLERWRLSRKVGPIRRNVEHTIAEKVQACNPFWGLSS</sequence>
<dbReference type="Proteomes" id="UP000179920">
    <property type="component" value="Chromosome III"/>
</dbReference>
<evidence type="ECO:0000313" key="3">
    <source>
        <dbReference type="Proteomes" id="UP000179920"/>
    </source>
</evidence>
<dbReference type="OrthoDB" id="10282308at2759"/>
<evidence type="ECO:0000313" key="2">
    <source>
        <dbReference type="EMBL" id="SAM75725.1"/>
    </source>
</evidence>
<organism evidence="2 3">
    <name type="scientific">Ustilago bromivora</name>
    <dbReference type="NCBI Taxonomy" id="307758"/>
    <lineage>
        <taxon>Eukaryota</taxon>
        <taxon>Fungi</taxon>
        <taxon>Dikarya</taxon>
        <taxon>Basidiomycota</taxon>
        <taxon>Ustilaginomycotina</taxon>
        <taxon>Ustilaginomycetes</taxon>
        <taxon>Ustilaginales</taxon>
        <taxon>Ustilaginaceae</taxon>
        <taxon>Ustilago</taxon>
    </lineage>
</organism>
<feature type="region of interest" description="Disordered" evidence="1">
    <location>
        <begin position="1"/>
        <end position="25"/>
    </location>
</feature>
<proteinExistence type="predicted"/>
<accession>A0A1K0FYU5</accession>
<reference evidence="3" key="1">
    <citation type="submission" date="2016-04" db="EMBL/GenBank/DDBJ databases">
        <authorList>
            <person name="Guldener U."/>
            <person name="Guldener U."/>
        </authorList>
    </citation>
    <scope>NUCLEOTIDE SEQUENCE [LARGE SCALE GENOMIC DNA]</scope>
    <source>
        <strain evidence="3">UB2112</strain>
    </source>
</reference>
<dbReference type="EMBL" id="LT558119">
    <property type="protein sequence ID" value="SAM75725.1"/>
    <property type="molecule type" value="Genomic_DNA"/>
</dbReference>
<name>A0A1K0FYU5_9BASI</name>
<protein>
    <submittedName>
        <fullName evidence="2">Uncharacterized protein</fullName>
    </submittedName>
</protein>
<gene>
    <name evidence="2" type="ORF">UBRO_01345</name>
</gene>
<dbReference type="AlphaFoldDB" id="A0A1K0FYU5"/>